<comment type="caution">
    <text evidence="4">The sequence shown here is derived from an EMBL/GenBank/DDBJ whole genome shotgun (WGS) entry which is preliminary data.</text>
</comment>
<dbReference type="GO" id="GO:0016787">
    <property type="term" value="F:hydrolase activity"/>
    <property type="evidence" value="ECO:0007669"/>
    <property type="project" value="UniProtKB-KW"/>
</dbReference>
<organism evidence="4 5">
    <name type="scientific">Pseudomonas coleopterorum</name>
    <dbReference type="NCBI Taxonomy" id="1605838"/>
    <lineage>
        <taxon>Bacteria</taxon>
        <taxon>Pseudomonadati</taxon>
        <taxon>Pseudomonadota</taxon>
        <taxon>Gammaproteobacteria</taxon>
        <taxon>Pseudomonadales</taxon>
        <taxon>Pseudomonadaceae</taxon>
        <taxon>Pseudomonas</taxon>
    </lineage>
</organism>
<dbReference type="Proteomes" id="UP000620025">
    <property type="component" value="Unassembled WGS sequence"/>
</dbReference>
<dbReference type="PANTHER" id="PTHR40841:SF2">
    <property type="entry name" value="SIDEROPHORE-DEGRADING ESTERASE (EUROFUNG)"/>
    <property type="match status" value="1"/>
</dbReference>
<protein>
    <submittedName>
        <fullName evidence="4">Alpha/beta hydrolase</fullName>
    </submittedName>
</protein>
<evidence type="ECO:0000256" key="3">
    <source>
        <dbReference type="SAM" id="SignalP"/>
    </source>
</evidence>
<evidence type="ECO:0000313" key="4">
    <source>
        <dbReference type="EMBL" id="MBD8771240.1"/>
    </source>
</evidence>
<dbReference type="InterPro" id="IPR052558">
    <property type="entry name" value="Siderophore_Hydrolase_D"/>
</dbReference>
<keyword evidence="3" id="KW-0732">Signal</keyword>
<feature type="chain" id="PRO_5045321832" evidence="3">
    <location>
        <begin position="23"/>
        <end position="300"/>
    </location>
</feature>
<accession>A0ABR9C2C4</accession>
<evidence type="ECO:0000256" key="1">
    <source>
        <dbReference type="ARBA" id="ARBA00005622"/>
    </source>
</evidence>
<comment type="similarity">
    <text evidence="1">Belongs to the esterase D family.</text>
</comment>
<keyword evidence="2 4" id="KW-0378">Hydrolase</keyword>
<dbReference type="Gene3D" id="3.40.50.1820">
    <property type="entry name" value="alpha/beta hydrolase"/>
    <property type="match status" value="1"/>
</dbReference>
<dbReference type="InterPro" id="IPR000801">
    <property type="entry name" value="Esterase-like"/>
</dbReference>
<evidence type="ECO:0000256" key="2">
    <source>
        <dbReference type="ARBA" id="ARBA00022801"/>
    </source>
</evidence>
<gene>
    <name evidence="4" type="ORF">IFT38_16985</name>
</gene>
<proteinExistence type="inferred from homology"/>
<dbReference type="PANTHER" id="PTHR40841">
    <property type="entry name" value="SIDEROPHORE TRIACETYLFUSARININE C ESTERASE"/>
    <property type="match status" value="1"/>
</dbReference>
<dbReference type="RefSeq" id="WP_192068870.1">
    <property type="nucleotide sequence ID" value="NZ_JACYWY010000004.1"/>
</dbReference>
<dbReference type="Pfam" id="PF00756">
    <property type="entry name" value="Esterase"/>
    <property type="match status" value="1"/>
</dbReference>
<reference evidence="4 5" key="1">
    <citation type="journal article" date="2020" name="FEMS Microbiol. Ecol.">
        <title>Temporal dynamics of bacterial communities during seed development and maturation.</title>
        <authorList>
            <person name="Chesneau G."/>
            <person name="Torres-Cortes G."/>
            <person name="Briand M."/>
            <person name="Darrasse A."/>
            <person name="Preveaux A."/>
            <person name="Marais C."/>
            <person name="Jacques M.A."/>
            <person name="Shade A."/>
            <person name="Barret M."/>
        </authorList>
    </citation>
    <scope>NUCLEOTIDE SEQUENCE [LARGE SCALE GENOMIC DNA]</scope>
    <source>
        <strain evidence="4 5">CFBP13599</strain>
    </source>
</reference>
<name>A0ABR9C2C4_9PSED</name>
<dbReference type="InterPro" id="IPR029058">
    <property type="entry name" value="AB_hydrolase_fold"/>
</dbReference>
<feature type="signal peptide" evidence="3">
    <location>
        <begin position="1"/>
        <end position="22"/>
    </location>
</feature>
<dbReference type="SUPFAM" id="SSF53474">
    <property type="entry name" value="alpha/beta-Hydrolases"/>
    <property type="match status" value="1"/>
</dbReference>
<sequence length="300" mass="31899">MKCLTLSGLALAALLAQGPAQARPDPQQPMVAPVLEQPDTGYGFTTRTLDSPDGQRHYRLYIGRPEQPAPTAGYPVVYLLDGNAAVGALDQALLRRLNEGADAPLIVAIGSTTPLHIDRPARTFDYTPRVTGDTQTDAPSGLPSGGADQFLDLLDQRIKPLVEHAVPVDVKRQTLWGHSYGGLLVLHALLTRPGAFQHYAAASPSLWWGNGAVLEPLDGLADRVVQSEVGLTLMRGDAEAAGPGGPARSTQTPGVAMERLLKGVSGVPGLRVDYHVFPGLGHGPMFPASLHYIFENGVYR</sequence>
<keyword evidence="5" id="KW-1185">Reference proteome</keyword>
<dbReference type="EMBL" id="JACYWZ010000007">
    <property type="protein sequence ID" value="MBD8771240.1"/>
    <property type="molecule type" value="Genomic_DNA"/>
</dbReference>
<evidence type="ECO:0000313" key="5">
    <source>
        <dbReference type="Proteomes" id="UP000620025"/>
    </source>
</evidence>